<comment type="caution">
    <text evidence="1">The sequence shown here is derived from an EMBL/GenBank/DDBJ whole genome shotgun (WGS) entry which is preliminary data.</text>
</comment>
<organism evidence="1 2">
    <name type="scientific">Streptomyces coacervatus</name>
    <dbReference type="NCBI Taxonomy" id="647381"/>
    <lineage>
        <taxon>Bacteria</taxon>
        <taxon>Bacillati</taxon>
        <taxon>Actinomycetota</taxon>
        <taxon>Actinomycetes</taxon>
        <taxon>Kitasatosporales</taxon>
        <taxon>Streptomycetaceae</taxon>
        <taxon>Streptomyces</taxon>
    </lineage>
</organism>
<accession>A0ABP7JFG6</accession>
<name>A0ABP7JFG6_9ACTN</name>
<dbReference type="Proteomes" id="UP001501009">
    <property type="component" value="Unassembled WGS sequence"/>
</dbReference>
<dbReference type="EMBL" id="BAABDE010000042">
    <property type="protein sequence ID" value="GAA3842139.1"/>
    <property type="molecule type" value="Genomic_DNA"/>
</dbReference>
<evidence type="ECO:0000313" key="1">
    <source>
        <dbReference type="EMBL" id="GAA3842139.1"/>
    </source>
</evidence>
<protein>
    <submittedName>
        <fullName evidence="1">Uncharacterized protein</fullName>
    </submittedName>
</protein>
<gene>
    <name evidence="1" type="ORF">GCM10022403_087740</name>
</gene>
<proteinExistence type="predicted"/>
<evidence type="ECO:0000313" key="2">
    <source>
        <dbReference type="Proteomes" id="UP001501009"/>
    </source>
</evidence>
<keyword evidence="2" id="KW-1185">Reference proteome</keyword>
<reference evidence="2" key="1">
    <citation type="journal article" date="2019" name="Int. J. Syst. Evol. Microbiol.">
        <title>The Global Catalogue of Microorganisms (GCM) 10K type strain sequencing project: providing services to taxonomists for standard genome sequencing and annotation.</title>
        <authorList>
            <consortium name="The Broad Institute Genomics Platform"/>
            <consortium name="The Broad Institute Genome Sequencing Center for Infectious Disease"/>
            <person name="Wu L."/>
            <person name="Ma J."/>
        </authorList>
    </citation>
    <scope>NUCLEOTIDE SEQUENCE [LARGE SCALE GENOMIC DNA]</scope>
    <source>
        <strain evidence="2">JCM 17138</strain>
    </source>
</reference>
<sequence>MDRQQPVLHDLAVPHRAGPARECDRLGCLYAPDLPERWTLFVVTFSHYLGAVDTEMSTPASLGGSFHAVRYEATIQLALIRQAL</sequence>